<keyword evidence="3" id="KW-0418">Kinase</keyword>
<evidence type="ECO:0000256" key="2">
    <source>
        <dbReference type="ARBA" id="ARBA00022741"/>
    </source>
</evidence>
<gene>
    <name evidence="6" type="ORF">M407DRAFT_109094</name>
</gene>
<dbReference type="InterPro" id="IPR000719">
    <property type="entry name" value="Prot_kinase_dom"/>
</dbReference>
<evidence type="ECO:0000256" key="3">
    <source>
        <dbReference type="ARBA" id="ARBA00022777"/>
    </source>
</evidence>
<organism evidence="6 7">
    <name type="scientific">Tulasnella calospora MUT 4182</name>
    <dbReference type="NCBI Taxonomy" id="1051891"/>
    <lineage>
        <taxon>Eukaryota</taxon>
        <taxon>Fungi</taxon>
        <taxon>Dikarya</taxon>
        <taxon>Basidiomycota</taxon>
        <taxon>Agaricomycotina</taxon>
        <taxon>Agaricomycetes</taxon>
        <taxon>Cantharellales</taxon>
        <taxon>Tulasnellaceae</taxon>
        <taxon>Tulasnella</taxon>
    </lineage>
</organism>
<reference evidence="6 7" key="1">
    <citation type="submission" date="2014-04" db="EMBL/GenBank/DDBJ databases">
        <authorList>
            <consortium name="DOE Joint Genome Institute"/>
            <person name="Kuo A."/>
            <person name="Girlanda M."/>
            <person name="Perotto S."/>
            <person name="Kohler A."/>
            <person name="Nagy L.G."/>
            <person name="Floudas D."/>
            <person name="Copeland A."/>
            <person name="Barry K.W."/>
            <person name="Cichocki N."/>
            <person name="Veneault-Fourrey C."/>
            <person name="LaButti K."/>
            <person name="Lindquist E.A."/>
            <person name="Lipzen A."/>
            <person name="Lundell T."/>
            <person name="Morin E."/>
            <person name="Murat C."/>
            <person name="Sun H."/>
            <person name="Tunlid A."/>
            <person name="Henrissat B."/>
            <person name="Grigoriev I.V."/>
            <person name="Hibbett D.S."/>
            <person name="Martin F."/>
            <person name="Nordberg H.P."/>
            <person name="Cantor M.N."/>
            <person name="Hua S.X."/>
        </authorList>
    </citation>
    <scope>NUCLEOTIDE SEQUENCE [LARGE SCALE GENOMIC DNA]</scope>
    <source>
        <strain evidence="6 7">MUT 4182</strain>
    </source>
</reference>
<feature type="domain" description="Protein kinase" evidence="5">
    <location>
        <begin position="187"/>
        <end position="475"/>
    </location>
</feature>
<dbReference type="InterPro" id="IPR059179">
    <property type="entry name" value="MLKL-like_MCAfunc"/>
</dbReference>
<dbReference type="Gene3D" id="1.20.930.20">
    <property type="entry name" value="Adaptor protein Cbl, N-terminal domain"/>
    <property type="match status" value="1"/>
</dbReference>
<dbReference type="GO" id="GO:0004674">
    <property type="term" value="F:protein serine/threonine kinase activity"/>
    <property type="evidence" value="ECO:0007669"/>
    <property type="project" value="TreeGrafter"/>
</dbReference>
<keyword evidence="2" id="KW-0547">Nucleotide-binding</keyword>
<evidence type="ECO:0000313" key="7">
    <source>
        <dbReference type="Proteomes" id="UP000054248"/>
    </source>
</evidence>
<evidence type="ECO:0000259" key="5">
    <source>
        <dbReference type="PROSITE" id="PS50011"/>
    </source>
</evidence>
<dbReference type="PANTHER" id="PTHR44329:SF288">
    <property type="entry name" value="MITOGEN-ACTIVATED PROTEIN KINASE KINASE KINASE 20"/>
    <property type="match status" value="1"/>
</dbReference>
<sequence length="479" mass="54906">MATSRPPAKRQTSVVKLLDIPVLVSSETVFDFARLAASCAPIPALGPVVESLQKIYNSVQRVYWNRSRCYKLSAKALTLVFVICDHYDNDRADKPKLDVTIKETVRAMLLIDNDVQDWAALSFWRNWYLRHEIDEKIGDHEEKLKSLTENLSLAAILQIHDQILDLQDSLKNNPSDSVDRKKAQEQIYRLRSAAPGEFSALTPAELACECVRLGSQAEYSGTRNDIWKGRWLEKQDVALIFNKEYKMGARDHDSIRRFDRQIKVWRRLNSPFVLRLHGWCKFDGETYLVSPWLLKGDVVRYLAADRNRHQKCIPLIVDIARGLDYLHMQDIIHGSLKPSNILINDDGRAVLSDFSLAKPACVGAKFTQVNPQVNVFRYQAPEVISDEPISWASDVYSWAMTALEIITGQPPFHTWTSPGQLISHITKNDIPIRSDYQSPVLDKHPEIWDLFVRCWTRVPTDRPTAQEVIQEMEKIPAME</sequence>
<dbReference type="EMBL" id="KN823082">
    <property type="protein sequence ID" value="KIO23542.1"/>
    <property type="molecule type" value="Genomic_DNA"/>
</dbReference>
<dbReference type="InterPro" id="IPR036537">
    <property type="entry name" value="Adaptor_Cbl_N_dom_sf"/>
</dbReference>
<dbReference type="InterPro" id="IPR001245">
    <property type="entry name" value="Ser-Thr/Tyr_kinase_cat_dom"/>
</dbReference>
<reference evidence="7" key="2">
    <citation type="submission" date="2015-01" db="EMBL/GenBank/DDBJ databases">
        <title>Evolutionary Origins and Diversification of the Mycorrhizal Mutualists.</title>
        <authorList>
            <consortium name="DOE Joint Genome Institute"/>
            <consortium name="Mycorrhizal Genomics Consortium"/>
            <person name="Kohler A."/>
            <person name="Kuo A."/>
            <person name="Nagy L.G."/>
            <person name="Floudas D."/>
            <person name="Copeland A."/>
            <person name="Barry K.W."/>
            <person name="Cichocki N."/>
            <person name="Veneault-Fourrey C."/>
            <person name="LaButti K."/>
            <person name="Lindquist E.A."/>
            <person name="Lipzen A."/>
            <person name="Lundell T."/>
            <person name="Morin E."/>
            <person name="Murat C."/>
            <person name="Riley R."/>
            <person name="Ohm R."/>
            <person name="Sun H."/>
            <person name="Tunlid A."/>
            <person name="Henrissat B."/>
            <person name="Grigoriev I.V."/>
            <person name="Hibbett D.S."/>
            <person name="Martin F."/>
        </authorList>
    </citation>
    <scope>NUCLEOTIDE SEQUENCE [LARGE SCALE GENOMIC DNA]</scope>
    <source>
        <strain evidence="7">MUT 4182</strain>
    </source>
</reference>
<dbReference type="OrthoDB" id="5966500at2759"/>
<dbReference type="Pfam" id="PF07714">
    <property type="entry name" value="PK_Tyr_Ser-Thr"/>
    <property type="match status" value="1"/>
</dbReference>
<dbReference type="Gene3D" id="1.10.510.10">
    <property type="entry name" value="Transferase(Phosphotransferase) domain 1"/>
    <property type="match status" value="1"/>
</dbReference>
<dbReference type="Proteomes" id="UP000054248">
    <property type="component" value="Unassembled WGS sequence"/>
</dbReference>
<evidence type="ECO:0000313" key="6">
    <source>
        <dbReference type="EMBL" id="KIO23542.1"/>
    </source>
</evidence>
<dbReference type="AlphaFoldDB" id="A0A0C3LQ50"/>
<protein>
    <recommendedName>
        <fullName evidence="5">Protein kinase domain-containing protein</fullName>
    </recommendedName>
</protein>
<accession>A0A0C3LQ50</accession>
<dbReference type="HOGENOM" id="CLU_000288_7_38_1"/>
<keyword evidence="1" id="KW-0808">Transferase</keyword>
<keyword evidence="7" id="KW-1185">Reference proteome</keyword>
<dbReference type="PANTHER" id="PTHR44329">
    <property type="entry name" value="SERINE/THREONINE-PROTEIN KINASE TNNI3K-RELATED"/>
    <property type="match status" value="1"/>
</dbReference>
<dbReference type="SUPFAM" id="SSF56112">
    <property type="entry name" value="Protein kinase-like (PK-like)"/>
    <property type="match status" value="1"/>
</dbReference>
<dbReference type="STRING" id="1051891.A0A0C3LQ50"/>
<keyword evidence="4" id="KW-0067">ATP-binding</keyword>
<proteinExistence type="predicted"/>
<evidence type="ECO:0000256" key="1">
    <source>
        <dbReference type="ARBA" id="ARBA00022679"/>
    </source>
</evidence>
<name>A0A0C3LQ50_9AGAM</name>
<dbReference type="InterPro" id="IPR011009">
    <property type="entry name" value="Kinase-like_dom_sf"/>
</dbReference>
<dbReference type="GO" id="GO:0007166">
    <property type="term" value="P:cell surface receptor signaling pathway"/>
    <property type="evidence" value="ECO:0007669"/>
    <property type="project" value="InterPro"/>
</dbReference>
<evidence type="ECO:0000256" key="4">
    <source>
        <dbReference type="ARBA" id="ARBA00022840"/>
    </source>
</evidence>
<dbReference type="CDD" id="cd21037">
    <property type="entry name" value="MLKL_NTD"/>
    <property type="match status" value="1"/>
</dbReference>
<dbReference type="PROSITE" id="PS50011">
    <property type="entry name" value="PROTEIN_KINASE_DOM"/>
    <property type="match status" value="1"/>
</dbReference>
<dbReference type="GO" id="GO:0005524">
    <property type="term" value="F:ATP binding"/>
    <property type="evidence" value="ECO:0007669"/>
    <property type="project" value="UniProtKB-KW"/>
</dbReference>
<dbReference type="InterPro" id="IPR051681">
    <property type="entry name" value="Ser/Thr_Kinases-Pseudokinases"/>
</dbReference>